<dbReference type="OrthoDB" id="4332189at2"/>
<evidence type="ECO:0000313" key="4">
    <source>
        <dbReference type="Proteomes" id="UP000199343"/>
    </source>
</evidence>
<reference evidence="3 5" key="2">
    <citation type="submission" date="2022-10" db="EMBL/GenBank/DDBJ databases">
        <title>The complete genomes of actinobacterial strains from the NBC collection.</title>
        <authorList>
            <person name="Joergensen T.S."/>
            <person name="Alvarez Arevalo M."/>
            <person name="Sterndorff E.B."/>
            <person name="Faurdal D."/>
            <person name="Vuksanovic O."/>
            <person name="Mourched A.-S."/>
            <person name="Charusanti P."/>
            <person name="Shaw S."/>
            <person name="Blin K."/>
            <person name="Weber T."/>
        </authorList>
    </citation>
    <scope>NUCLEOTIDE SEQUENCE [LARGE SCALE GENOMIC DNA]</scope>
    <source>
        <strain evidence="3 5">NBC 01809</strain>
    </source>
</reference>
<sequence>MTASRLLSPFVRTRTRLTLTLGLLLAALVATLLPWWPGTDEPRTAAVAAAPAPAPRDEVTAVAAARRTGNDVLVETATSATSLTWALPNGQLRTTTHATPQRAKDATGRWVGLDNTLTRAGDTAGDLDVRPVNTPHPVRFSGGAASTPADGTGTVLAEVDVDGHTIAYTWPGPLPEPVLDGPRALYPDVLPGADLLVVARQEGGFGQLLIVKNRAADTIRAVSAVTYGLRSETLVFRQDATTGGVRALDRVSGEEISSIPTPFAWDSAGRDPEAPDVAARTSVATTADVLSLSGLSGSEPGARQARIPTRLDGNGTGDARLRLDAAATGLLTGEGVRFPVFLDPTLITGKQAWATVYSQHPNTNTWNGTNFNSGTTDARVGYEQNTPLRARSFWRMGYNSGIKGATVTSASFKVLNNHSWNCTAREMQLWLTGAISSGTTWNKQPGWTTLQQKRSFAYGYGSSCSDDYVSFDVQNAAQQGANAGWSSLTLGMRATSESDTLTWRKFQVSSAELTVNYNRKPNEPTNGTTTPGGACVPGPGGGTTVAKANITLSAKATDPDGNLSALRFRFWKTGTTAPAGTLVTPTTDGRASLIIPSATLEDTATYSWEVSARDSAGAESSFFPPGNEPCRVTIDASEPPAPEVTSEVFKQATSDGTTWSTVRFGETGPITFTAEGAVKFTYSFESIGAVTVTATAGTATVPNLRPRHAGPTTLHVYAFDAADNRSARTDYSFYVPPSEVGDGPGDTGGDRIPDLLLVDSSGNLRNYAGDVGGELYGWLSASYSGNQVLNPAGHWYDPASGKAALITKHSDAYPGDGLTDLFARTPDGGFWLYPGDGYGSFNVDQRLRVLLPSNVPAPSTWTQIKAVGDITGDKLPDLALRAGTAFWVLSGYTGASFQEATLMEGASWARREVLNVTDVDLDGTPDLLWRNLDNGNMYLRHGKPGTTAGSVNLDSLKQAVNSRDGDVSYGTGFTEASMSAAVSIPDVSGDGVPDLWVRSGTNGMMQVYHPSKTAVGSSVKVVLGDDWSGVKSFG</sequence>
<name>A0A1C6U5E5_9ACTN</name>
<accession>A0A1C6U5E5</accession>
<dbReference type="RefSeq" id="WP_091620858.1">
    <property type="nucleotide sequence ID" value="NZ_CP109071.1"/>
</dbReference>
<evidence type="ECO:0008006" key="6">
    <source>
        <dbReference type="Google" id="ProtNLM"/>
    </source>
</evidence>
<dbReference type="Proteomes" id="UP001334804">
    <property type="component" value="Chromosome"/>
</dbReference>
<gene>
    <name evidence="2" type="ORF">GA0070608_0484</name>
    <name evidence="3" type="ORF">OIE14_05165</name>
</gene>
<dbReference type="STRING" id="47871.GA0070608_0484"/>
<reference evidence="2 4" key="1">
    <citation type="submission" date="2016-06" db="EMBL/GenBank/DDBJ databases">
        <authorList>
            <person name="Kjaerup R.B."/>
            <person name="Dalgaard T.S."/>
            <person name="Juul-Madsen H.R."/>
        </authorList>
    </citation>
    <scope>NUCLEOTIDE SEQUENCE [LARGE SCALE GENOMIC DNA]</scope>
    <source>
        <strain evidence="2 4">DSM 43363</strain>
    </source>
</reference>
<dbReference type="AlphaFoldDB" id="A0A1C6U5E5"/>
<organism evidence="2 4">
    <name type="scientific">Micromonospora peucetia</name>
    <dbReference type="NCBI Taxonomy" id="47871"/>
    <lineage>
        <taxon>Bacteria</taxon>
        <taxon>Bacillati</taxon>
        <taxon>Actinomycetota</taxon>
        <taxon>Actinomycetes</taxon>
        <taxon>Micromonosporales</taxon>
        <taxon>Micromonosporaceae</taxon>
        <taxon>Micromonospora</taxon>
    </lineage>
</organism>
<protein>
    <recommendedName>
        <fullName evidence="6">Repeat domain-containing protein</fullName>
    </recommendedName>
</protein>
<dbReference type="InterPro" id="IPR036179">
    <property type="entry name" value="Ig-like_dom_sf"/>
</dbReference>
<proteinExistence type="predicted"/>
<evidence type="ECO:0000256" key="1">
    <source>
        <dbReference type="SAM" id="MobiDB-lite"/>
    </source>
</evidence>
<dbReference type="EMBL" id="FMIC01000002">
    <property type="protein sequence ID" value="SCL49141.1"/>
    <property type="molecule type" value="Genomic_DNA"/>
</dbReference>
<dbReference type="EMBL" id="CP109071">
    <property type="protein sequence ID" value="WSA33449.1"/>
    <property type="molecule type" value="Genomic_DNA"/>
</dbReference>
<keyword evidence="5" id="KW-1185">Reference proteome</keyword>
<dbReference type="InterPro" id="IPR028994">
    <property type="entry name" value="Integrin_alpha_N"/>
</dbReference>
<evidence type="ECO:0000313" key="5">
    <source>
        <dbReference type="Proteomes" id="UP001334804"/>
    </source>
</evidence>
<dbReference type="Proteomes" id="UP000199343">
    <property type="component" value="Unassembled WGS sequence"/>
</dbReference>
<feature type="region of interest" description="Disordered" evidence="1">
    <location>
        <begin position="294"/>
        <end position="313"/>
    </location>
</feature>
<dbReference type="SUPFAM" id="SSF48726">
    <property type="entry name" value="Immunoglobulin"/>
    <property type="match status" value="1"/>
</dbReference>
<evidence type="ECO:0000313" key="3">
    <source>
        <dbReference type="EMBL" id="WSA33449.1"/>
    </source>
</evidence>
<evidence type="ECO:0000313" key="2">
    <source>
        <dbReference type="EMBL" id="SCL49141.1"/>
    </source>
</evidence>
<dbReference type="SUPFAM" id="SSF69318">
    <property type="entry name" value="Integrin alpha N-terminal domain"/>
    <property type="match status" value="1"/>
</dbReference>